<dbReference type="Proteomes" id="UP000008637">
    <property type="component" value="Chromosome"/>
</dbReference>
<reference evidence="1 2" key="1">
    <citation type="journal article" date="2011" name="J. Bacteriol.">
        <title>Complete genome sequence of Mycoplasma haemofelis, a hemotropic mycoplasma.</title>
        <authorList>
            <person name="Barker E.N."/>
            <person name="Helps C.R."/>
            <person name="Peters I.R."/>
            <person name="Darby A.C."/>
            <person name="Radford A.D."/>
            <person name="Tasker S."/>
        </authorList>
    </citation>
    <scope>NUCLEOTIDE SEQUENCE [LARGE SCALE GENOMIC DNA]</scope>
    <source>
        <strain evidence="1 2">Langford 1</strain>
    </source>
</reference>
<evidence type="ECO:0000313" key="1">
    <source>
        <dbReference type="EMBL" id="CBY92331.1"/>
    </source>
</evidence>
<name>E8ZGR0_MYCHL</name>
<accession>E8ZGR0</accession>
<keyword evidence="2" id="KW-1185">Reference proteome</keyword>
<dbReference type="HOGENOM" id="CLU_096783_0_0_14"/>
<evidence type="ECO:0000313" key="2">
    <source>
        <dbReference type="Proteomes" id="UP000008637"/>
    </source>
</evidence>
<dbReference type="EMBL" id="FR773153">
    <property type="protein sequence ID" value="CBY92331.1"/>
    <property type="molecule type" value="Genomic_DNA"/>
</dbReference>
<gene>
    <name evidence="1" type="ordered locus">HF1_03230</name>
</gene>
<sequence>MSKFTPIAVLIGGTGGALGSYHSSSVKPKHKTFNPKLNVRFKDKYKNPLLDLDGDKDIWDAKWDSLKTGKPIHPKLQKAIETKEKAEDSKKLHKEGCQDIYNSATMATPYFLDFKYYCSKTNKDVIKGNWISANIKDDKKKSNSKSEWDEPLKDLEKADKKSLGRELLELLRKIDPKTPPKFDDSHREKLKEWCDFISEEFYLGDSSRGVDNAKRFCLKKEAQQPAKKRK</sequence>
<proteinExistence type="predicted"/>
<dbReference type="AlphaFoldDB" id="E8ZGR0"/>
<organism evidence="1 2">
    <name type="scientific">Mycoplasma haemofelis (strain Langford 1)</name>
    <name type="common">Haemobartonella felis</name>
    <dbReference type="NCBI Taxonomy" id="941640"/>
    <lineage>
        <taxon>Bacteria</taxon>
        <taxon>Bacillati</taxon>
        <taxon>Mycoplasmatota</taxon>
        <taxon>Mollicutes</taxon>
        <taxon>Mycoplasmataceae</taxon>
        <taxon>Mycoplasma</taxon>
    </lineage>
</organism>
<dbReference type="OrthoDB" id="9827689at2"/>
<dbReference type="KEGG" id="mha:HF1_03230"/>
<protein>
    <submittedName>
        <fullName evidence="1">Uncharacterized protein</fullName>
    </submittedName>
</protein>